<dbReference type="CDD" id="cd17278">
    <property type="entry name" value="RMtype1_S_LdeBORF1052P-TRD2-CR2"/>
    <property type="match status" value="1"/>
</dbReference>
<organism evidence="6 7">
    <name type="scientific">Aquipluma nitroreducens</name>
    <dbReference type="NCBI Taxonomy" id="2010828"/>
    <lineage>
        <taxon>Bacteria</taxon>
        <taxon>Pseudomonadati</taxon>
        <taxon>Bacteroidota</taxon>
        <taxon>Bacteroidia</taxon>
        <taxon>Marinilabiliales</taxon>
        <taxon>Prolixibacteraceae</taxon>
        <taxon>Aquipluma</taxon>
    </lineage>
</organism>
<dbReference type="GO" id="GO:0003677">
    <property type="term" value="F:DNA binding"/>
    <property type="evidence" value="ECO:0007669"/>
    <property type="project" value="UniProtKB-KW"/>
</dbReference>
<keyword evidence="3" id="KW-0238">DNA-binding</keyword>
<dbReference type="InterPro" id="IPR052021">
    <property type="entry name" value="Type-I_RS_S_subunit"/>
</dbReference>
<proteinExistence type="inferred from homology"/>
<evidence type="ECO:0000259" key="5">
    <source>
        <dbReference type="Pfam" id="PF01420"/>
    </source>
</evidence>
<feature type="domain" description="Type I restriction modification DNA specificity" evidence="5">
    <location>
        <begin position="1"/>
        <end position="171"/>
    </location>
</feature>
<evidence type="ECO:0000313" key="6">
    <source>
        <dbReference type="EMBL" id="BBE16292.1"/>
    </source>
</evidence>
<dbReference type="KEGG" id="anf:AQPE_0429"/>
<evidence type="ECO:0000256" key="2">
    <source>
        <dbReference type="ARBA" id="ARBA00022747"/>
    </source>
</evidence>
<feature type="domain" description="Type I restriction modification DNA specificity" evidence="5">
    <location>
        <begin position="220"/>
        <end position="398"/>
    </location>
</feature>
<dbReference type="AlphaFoldDB" id="A0A5K7S421"/>
<gene>
    <name evidence="6" type="ORF">AQPE_0429</name>
</gene>
<comment type="similarity">
    <text evidence="1">Belongs to the type-I restriction system S methylase family.</text>
</comment>
<protein>
    <submittedName>
        <fullName evidence="6">Type I restriction-modification system, specificity subunit S</fullName>
    </submittedName>
</protein>
<dbReference type="Pfam" id="PF01420">
    <property type="entry name" value="Methylase_S"/>
    <property type="match status" value="2"/>
</dbReference>
<dbReference type="InterPro" id="IPR000055">
    <property type="entry name" value="Restrct_endonuc_typeI_TRD"/>
</dbReference>
<dbReference type="PANTHER" id="PTHR30408">
    <property type="entry name" value="TYPE-1 RESTRICTION ENZYME ECOKI SPECIFICITY PROTEIN"/>
    <property type="match status" value="1"/>
</dbReference>
<accession>A0A5K7S421</accession>
<name>A0A5K7S421_9BACT</name>
<reference evidence="6" key="1">
    <citation type="journal article" date="2020" name="Int. J. Syst. Evol. Microbiol.">
        <title>Aquipluma nitroreducens gen. nov. sp. nov., a novel facultatively anaerobic bacterium isolated from a freshwater lake.</title>
        <authorList>
            <person name="Watanabe M."/>
            <person name="Kojima H."/>
            <person name="Fukui M."/>
        </authorList>
    </citation>
    <scope>NUCLEOTIDE SEQUENCE</scope>
    <source>
        <strain evidence="6">MeG22</strain>
    </source>
</reference>
<keyword evidence="7" id="KW-1185">Reference proteome</keyword>
<sequence length="423" mass="48189">MSEWKEKTLKDLVEVDPEQLPSSTDADFSFFYIDISSVSLGNVSFPIHSIQYKDAPSRARKILKDNDILMSTVRPNLKAFAQFKKRSKSNFIASTGFAVLRSRPNVEIGFIYHSLFSNEVETQIEALVVGSNYPAINSGDVRNLKINIPLFPIQQKIAHILTTCDTVIEQTQSAIAKNKAIKQGMLHDLFTCGLDTNGHLRPSYHDAPELYKESELGMIPKEWEVKRFGDFVHLIHGFQFRDYDFTENGIPIVKIGQIKPENVDLSNCSFISKNRIDEFRSIIIRNGDVLMALTGATLGKACQVKKLKNDVLQNYRVGRFEPKNLDEIHKGFLYYTLTTRQFLNQVFSKVNAGAQGNIGKSDFEKPLFKMPDINEQRRIFDRLESLNHKLESEETLLQKYQSIKRGLMGDLLGGKKEVCNIRQ</sequence>
<dbReference type="RefSeq" id="WP_318349377.1">
    <property type="nucleotide sequence ID" value="NZ_AP018694.1"/>
</dbReference>
<dbReference type="SUPFAM" id="SSF116734">
    <property type="entry name" value="DNA methylase specificity domain"/>
    <property type="match status" value="2"/>
</dbReference>
<evidence type="ECO:0000256" key="3">
    <source>
        <dbReference type="ARBA" id="ARBA00023125"/>
    </source>
</evidence>
<dbReference type="GO" id="GO:0009307">
    <property type="term" value="P:DNA restriction-modification system"/>
    <property type="evidence" value="ECO:0007669"/>
    <property type="project" value="UniProtKB-KW"/>
</dbReference>
<evidence type="ECO:0000313" key="7">
    <source>
        <dbReference type="Proteomes" id="UP001193389"/>
    </source>
</evidence>
<evidence type="ECO:0000256" key="4">
    <source>
        <dbReference type="SAM" id="Coils"/>
    </source>
</evidence>
<evidence type="ECO:0000256" key="1">
    <source>
        <dbReference type="ARBA" id="ARBA00010923"/>
    </source>
</evidence>
<dbReference type="InterPro" id="IPR044946">
    <property type="entry name" value="Restrct_endonuc_typeI_TRD_sf"/>
</dbReference>
<dbReference type="PANTHER" id="PTHR30408:SF12">
    <property type="entry name" value="TYPE I RESTRICTION ENZYME MJAVIII SPECIFICITY SUBUNIT"/>
    <property type="match status" value="1"/>
</dbReference>
<dbReference type="REBASE" id="371598">
    <property type="entry name" value="S.PbaG22ORF430P"/>
</dbReference>
<keyword evidence="2" id="KW-0680">Restriction system</keyword>
<dbReference type="Gene3D" id="3.90.220.20">
    <property type="entry name" value="DNA methylase specificity domains"/>
    <property type="match status" value="2"/>
</dbReference>
<keyword evidence="4" id="KW-0175">Coiled coil</keyword>
<dbReference type="Proteomes" id="UP001193389">
    <property type="component" value="Chromosome"/>
</dbReference>
<feature type="coiled-coil region" evidence="4">
    <location>
        <begin position="373"/>
        <end position="403"/>
    </location>
</feature>
<dbReference type="EMBL" id="AP018694">
    <property type="protein sequence ID" value="BBE16292.1"/>
    <property type="molecule type" value="Genomic_DNA"/>
</dbReference>